<dbReference type="AlphaFoldDB" id="G8LZE5"/>
<name>G8LZE5_ACECE</name>
<evidence type="ECO:0000313" key="3">
    <source>
        <dbReference type="Proteomes" id="UP000005435"/>
    </source>
</evidence>
<keyword evidence="1" id="KW-0812">Transmembrane</keyword>
<dbReference type="eggNOG" id="ENOG5030VUT">
    <property type="taxonomic scope" value="Bacteria"/>
</dbReference>
<keyword evidence="1" id="KW-0472">Membrane</keyword>
<evidence type="ECO:0000313" key="2">
    <source>
        <dbReference type="EMBL" id="AEV66808.1"/>
    </source>
</evidence>
<reference evidence="3" key="1">
    <citation type="submission" date="2011-12" db="EMBL/GenBank/DDBJ databases">
        <title>Complete sequence of Clostridium clariflavum DSM 19732.</title>
        <authorList>
            <consortium name="US DOE Joint Genome Institute"/>
            <person name="Lucas S."/>
            <person name="Han J."/>
            <person name="Lapidus A."/>
            <person name="Cheng J.-F."/>
            <person name="Goodwin L."/>
            <person name="Pitluck S."/>
            <person name="Peters L."/>
            <person name="Teshima H."/>
            <person name="Detter J.C."/>
            <person name="Han C."/>
            <person name="Tapia R."/>
            <person name="Land M."/>
            <person name="Hauser L."/>
            <person name="Kyrpides N."/>
            <person name="Ivanova N."/>
            <person name="Pagani I."/>
            <person name="Kitzmiller T."/>
            <person name="Lynd L."/>
            <person name="Izquierdo J."/>
            <person name="Woyke T."/>
        </authorList>
    </citation>
    <scope>NUCLEOTIDE SEQUENCE [LARGE SCALE GENOMIC DNA]</scope>
    <source>
        <strain evidence="3">DSM 19732 / NBRC 101661 / EBR45</strain>
    </source>
</reference>
<sequence precursor="true">MKKHKIISLLLIIYLTFAISSRQFFAEERSIYVGDLIELKIQAEDLTLDELKNKFKDFEIVNVTDIPKGYIITLRTFESGERTISIGDKELKIVVKSTLDEIEREDIYEGDLQPLEPGFYIKWKYVLIPLVIVFILSLAINIKTLLMKRKKSLMTPYERFKKAIGDLSVEQKDYLVNLTRIFKEYLESTCSYSIKGKTSTEILYEISRMPQLNEKLPEIKSWLSENDYFKFSGTPAPMAKKLELMERLTSLVDSIEEVKKGEAK</sequence>
<dbReference type="RefSeq" id="WP_014253446.1">
    <property type="nucleotide sequence ID" value="NC_016627.1"/>
</dbReference>
<dbReference type="Proteomes" id="UP000005435">
    <property type="component" value="Chromosome"/>
</dbReference>
<organism evidence="2 3">
    <name type="scientific">Acetivibrio clariflavus (strain DSM 19732 / NBRC 101661 / EBR45)</name>
    <name type="common">Clostridium clariflavum</name>
    <dbReference type="NCBI Taxonomy" id="720554"/>
    <lineage>
        <taxon>Bacteria</taxon>
        <taxon>Bacillati</taxon>
        <taxon>Bacillota</taxon>
        <taxon>Clostridia</taxon>
        <taxon>Eubacteriales</taxon>
        <taxon>Oscillospiraceae</taxon>
        <taxon>Acetivibrio</taxon>
    </lineage>
</organism>
<dbReference type="STRING" id="720554.Clocl_0050"/>
<dbReference type="EMBL" id="CP003065">
    <property type="protein sequence ID" value="AEV66808.1"/>
    <property type="molecule type" value="Genomic_DNA"/>
</dbReference>
<keyword evidence="3" id="KW-1185">Reference proteome</keyword>
<reference evidence="2 3" key="2">
    <citation type="journal article" date="2012" name="Stand. Genomic Sci.">
        <title>Complete Genome Sequence of Clostridium clariflavum DSM 19732.</title>
        <authorList>
            <person name="Izquierdo J.A."/>
            <person name="Goodwin L."/>
            <person name="Davenport K.W."/>
            <person name="Teshima H."/>
            <person name="Bruce D."/>
            <person name="Detter C."/>
            <person name="Tapia R."/>
            <person name="Han S."/>
            <person name="Land M."/>
            <person name="Hauser L."/>
            <person name="Jeffries C.D."/>
            <person name="Han J."/>
            <person name="Pitluck S."/>
            <person name="Nolan M."/>
            <person name="Chen A."/>
            <person name="Huntemann M."/>
            <person name="Mavromatis K."/>
            <person name="Mikhailova N."/>
            <person name="Liolios K."/>
            <person name="Woyke T."/>
            <person name="Lynd L.R."/>
        </authorList>
    </citation>
    <scope>NUCLEOTIDE SEQUENCE [LARGE SCALE GENOMIC DNA]</scope>
    <source>
        <strain evidence="3">DSM 19732 / NBRC 101661 / EBR45</strain>
    </source>
</reference>
<accession>G8LZE5</accession>
<keyword evidence="1" id="KW-1133">Transmembrane helix</keyword>
<evidence type="ECO:0000256" key="1">
    <source>
        <dbReference type="SAM" id="Phobius"/>
    </source>
</evidence>
<dbReference type="HOGENOM" id="CLU_1052534_0_0_9"/>
<dbReference type="OrthoDB" id="2088196at2"/>
<dbReference type="KEGG" id="ccl:Clocl_0050"/>
<evidence type="ECO:0008006" key="4">
    <source>
        <dbReference type="Google" id="ProtNLM"/>
    </source>
</evidence>
<proteinExistence type="predicted"/>
<protein>
    <recommendedName>
        <fullName evidence="4">DUF4129 domain-containing protein</fullName>
    </recommendedName>
</protein>
<gene>
    <name evidence="2" type="ordered locus">Clocl_0050</name>
</gene>
<feature type="transmembrane region" description="Helical" evidence="1">
    <location>
        <begin position="125"/>
        <end position="146"/>
    </location>
</feature>